<name>X1P0I3_9ZZZZ</name>
<organism evidence="1">
    <name type="scientific">marine sediment metagenome</name>
    <dbReference type="NCBI Taxonomy" id="412755"/>
    <lineage>
        <taxon>unclassified sequences</taxon>
        <taxon>metagenomes</taxon>
        <taxon>ecological metagenomes</taxon>
    </lineage>
</organism>
<feature type="non-terminal residue" evidence="1">
    <location>
        <position position="1"/>
    </location>
</feature>
<dbReference type="AlphaFoldDB" id="X1P0I3"/>
<evidence type="ECO:0000313" key="1">
    <source>
        <dbReference type="EMBL" id="GAI49822.1"/>
    </source>
</evidence>
<reference evidence="1" key="1">
    <citation type="journal article" date="2014" name="Front. Microbiol.">
        <title>High frequency of phylogenetically diverse reductive dehalogenase-homologous genes in deep subseafloor sedimentary metagenomes.</title>
        <authorList>
            <person name="Kawai M."/>
            <person name="Futagami T."/>
            <person name="Toyoda A."/>
            <person name="Takaki Y."/>
            <person name="Nishi S."/>
            <person name="Hori S."/>
            <person name="Arai W."/>
            <person name="Tsubouchi T."/>
            <person name="Morono Y."/>
            <person name="Uchiyama I."/>
            <person name="Ito T."/>
            <person name="Fujiyama A."/>
            <person name="Inagaki F."/>
            <person name="Takami H."/>
        </authorList>
    </citation>
    <scope>NUCLEOTIDE SEQUENCE</scope>
    <source>
        <strain evidence="1">Expedition CK06-06</strain>
    </source>
</reference>
<dbReference type="EMBL" id="BARV01042666">
    <property type="protein sequence ID" value="GAI49822.1"/>
    <property type="molecule type" value="Genomic_DNA"/>
</dbReference>
<gene>
    <name evidence="1" type="ORF">S06H3_64060</name>
</gene>
<protein>
    <submittedName>
        <fullName evidence="1">Uncharacterized protein</fullName>
    </submittedName>
</protein>
<comment type="caution">
    <text evidence="1">The sequence shown here is derived from an EMBL/GenBank/DDBJ whole genome shotgun (WGS) entry which is preliminary data.</text>
</comment>
<sequence>AELKVAVEVTSNATQKKQSQLLLEPALLQTGPVLLQIQEVMLANGPPSPSALTAIQ</sequence>
<proteinExistence type="predicted"/>
<accession>X1P0I3</accession>